<dbReference type="Proteomes" id="UP000011682">
    <property type="component" value="Unassembled WGS sequence"/>
</dbReference>
<gene>
    <name evidence="1" type="ORF">D187_010479</name>
</gene>
<organism evidence="1 2">
    <name type="scientific">Cystobacter fuscus (strain ATCC 25194 / DSM 2262 / NBRC 100088 / M29)</name>
    <dbReference type="NCBI Taxonomy" id="1242864"/>
    <lineage>
        <taxon>Bacteria</taxon>
        <taxon>Pseudomonadati</taxon>
        <taxon>Myxococcota</taxon>
        <taxon>Myxococcia</taxon>
        <taxon>Myxococcales</taxon>
        <taxon>Cystobacterineae</taxon>
        <taxon>Archangiaceae</taxon>
        <taxon>Cystobacter</taxon>
    </lineage>
</organism>
<evidence type="ECO:0000313" key="1">
    <source>
        <dbReference type="EMBL" id="EPX61860.1"/>
    </source>
</evidence>
<protein>
    <submittedName>
        <fullName evidence="1">Uncharacterized protein</fullName>
    </submittedName>
</protein>
<accession>S9PBS3</accession>
<reference evidence="1" key="1">
    <citation type="submission" date="2013-05" db="EMBL/GenBank/DDBJ databases">
        <title>Genome assembly of Cystobacter fuscus DSM 2262.</title>
        <authorList>
            <person name="Sharma G."/>
            <person name="Khatri I."/>
            <person name="Kaur C."/>
            <person name="Mayilraj S."/>
            <person name="Subramanian S."/>
        </authorList>
    </citation>
    <scope>NUCLEOTIDE SEQUENCE [LARGE SCALE GENOMIC DNA]</scope>
    <source>
        <strain evidence="1">DSM 2262</strain>
    </source>
</reference>
<dbReference type="EMBL" id="ANAH02000009">
    <property type="protein sequence ID" value="EPX61860.1"/>
    <property type="molecule type" value="Genomic_DNA"/>
</dbReference>
<keyword evidence="2" id="KW-1185">Reference proteome</keyword>
<name>S9PBS3_CYSF2</name>
<comment type="caution">
    <text evidence="1">The sequence shown here is derived from an EMBL/GenBank/DDBJ whole genome shotgun (WGS) entry which is preliminary data.</text>
</comment>
<sequence>MRLAAERDGRLTGLAHEVNMQSTSLEEYCEQTATVTRSLYAAPNRFSVSGALVSQPGA</sequence>
<proteinExistence type="predicted"/>
<evidence type="ECO:0000313" key="2">
    <source>
        <dbReference type="Proteomes" id="UP000011682"/>
    </source>
</evidence>
<dbReference type="AlphaFoldDB" id="S9PBS3"/>